<dbReference type="SUPFAM" id="SSF49265">
    <property type="entry name" value="Fibronectin type III"/>
    <property type="match status" value="1"/>
</dbReference>
<dbReference type="PANTHER" id="PTHR43308:SF5">
    <property type="entry name" value="S-LAYER PROTEIN _ PEPTIDOGLYCAN ENDO-BETA-N-ACETYLGLUCOSAMINIDASE"/>
    <property type="match status" value="1"/>
</dbReference>
<dbReference type="PANTHER" id="PTHR43308">
    <property type="entry name" value="OUTER MEMBRANE PROTEIN ALPHA-RELATED"/>
    <property type="match status" value="1"/>
</dbReference>
<comment type="caution">
    <text evidence="7">The sequence shown here is derived from an EMBL/GenBank/DDBJ whole genome shotgun (WGS) entry which is preliminary data.</text>
</comment>
<dbReference type="GO" id="GO:0016829">
    <property type="term" value="F:lyase activity"/>
    <property type="evidence" value="ECO:0007669"/>
    <property type="project" value="UniProtKB-KW"/>
</dbReference>
<dbReference type="Gene3D" id="2.60.120.260">
    <property type="entry name" value="Galactose-binding domain-like"/>
    <property type="match status" value="1"/>
</dbReference>
<feature type="domain" description="SLH" evidence="6">
    <location>
        <begin position="1419"/>
        <end position="1477"/>
    </location>
</feature>
<dbReference type="CDD" id="cd00063">
    <property type="entry name" value="FN3"/>
    <property type="match status" value="1"/>
</dbReference>
<dbReference type="InterPro" id="IPR008397">
    <property type="entry name" value="Alginate_lyase_dom"/>
</dbReference>
<evidence type="ECO:0000259" key="6">
    <source>
        <dbReference type="PROSITE" id="PS51272"/>
    </source>
</evidence>
<dbReference type="SUPFAM" id="SSF48230">
    <property type="entry name" value="Chondroitin AC/alginate lyase"/>
    <property type="match status" value="1"/>
</dbReference>
<dbReference type="InterPro" id="IPR008929">
    <property type="entry name" value="Chondroitin_lyas"/>
</dbReference>
<feature type="domain" description="SLH" evidence="6">
    <location>
        <begin position="1548"/>
        <end position="1608"/>
    </location>
</feature>
<evidence type="ECO:0000259" key="5">
    <source>
        <dbReference type="PROSITE" id="PS50853"/>
    </source>
</evidence>
<dbReference type="InterPro" id="IPR008979">
    <property type="entry name" value="Galactose-bd-like_sf"/>
</dbReference>
<feature type="domain" description="F5/8 type C" evidence="4">
    <location>
        <begin position="48"/>
        <end position="196"/>
    </location>
</feature>
<name>A0A972GRA0_9BACL</name>
<evidence type="ECO:0000256" key="3">
    <source>
        <dbReference type="SAM" id="MobiDB-lite"/>
    </source>
</evidence>
<dbReference type="Gene3D" id="2.60.40.10">
    <property type="entry name" value="Immunoglobulins"/>
    <property type="match status" value="1"/>
</dbReference>
<feature type="region of interest" description="Disordered" evidence="3">
    <location>
        <begin position="1166"/>
        <end position="1190"/>
    </location>
</feature>
<dbReference type="InterPro" id="IPR036116">
    <property type="entry name" value="FN3_sf"/>
</dbReference>
<evidence type="ECO:0000256" key="1">
    <source>
        <dbReference type="ARBA" id="ARBA00022729"/>
    </source>
</evidence>
<evidence type="ECO:0000313" key="8">
    <source>
        <dbReference type="Proteomes" id="UP000641588"/>
    </source>
</evidence>
<dbReference type="SUPFAM" id="SSF49785">
    <property type="entry name" value="Galactose-binding domain-like"/>
    <property type="match status" value="1"/>
</dbReference>
<dbReference type="InterPro" id="IPR003961">
    <property type="entry name" value="FN3_dom"/>
</dbReference>
<dbReference type="Pfam" id="PF00041">
    <property type="entry name" value="fn3"/>
    <property type="match status" value="1"/>
</dbReference>
<evidence type="ECO:0000259" key="4">
    <source>
        <dbReference type="PROSITE" id="PS50022"/>
    </source>
</evidence>
<dbReference type="GO" id="GO:0042597">
    <property type="term" value="C:periplasmic space"/>
    <property type="evidence" value="ECO:0007669"/>
    <property type="project" value="InterPro"/>
</dbReference>
<proteinExistence type="predicted"/>
<dbReference type="Pfam" id="PF05426">
    <property type="entry name" value="Alginate_lyase"/>
    <property type="match status" value="1"/>
</dbReference>
<feature type="domain" description="Fibronectin type-III" evidence="5">
    <location>
        <begin position="201"/>
        <end position="292"/>
    </location>
</feature>
<accession>A0A972GRA0</accession>
<dbReference type="SMART" id="SM00060">
    <property type="entry name" value="FN3"/>
    <property type="match status" value="2"/>
</dbReference>
<protein>
    <recommendedName>
        <fullName evidence="9">S-layer protein</fullName>
    </recommendedName>
</protein>
<keyword evidence="2" id="KW-0456">Lyase</keyword>
<gene>
    <name evidence="7" type="ORF">GC093_03850</name>
</gene>
<dbReference type="PROSITE" id="PS50853">
    <property type="entry name" value="FN3"/>
    <property type="match status" value="1"/>
</dbReference>
<keyword evidence="8" id="KW-1185">Reference proteome</keyword>
<dbReference type="InterPro" id="IPR051465">
    <property type="entry name" value="Cell_Envelope_Struct_Comp"/>
</dbReference>
<dbReference type="EMBL" id="WHOD01000013">
    <property type="protein sequence ID" value="NOU92372.1"/>
    <property type="molecule type" value="Genomic_DNA"/>
</dbReference>
<evidence type="ECO:0000313" key="7">
    <source>
        <dbReference type="EMBL" id="NOU92372.1"/>
    </source>
</evidence>
<dbReference type="Pfam" id="PF00395">
    <property type="entry name" value="SLH"/>
    <property type="match status" value="3"/>
</dbReference>
<dbReference type="Proteomes" id="UP000641588">
    <property type="component" value="Unassembled WGS sequence"/>
</dbReference>
<feature type="compositionally biased region" description="Low complexity" evidence="3">
    <location>
        <begin position="1167"/>
        <end position="1181"/>
    </location>
</feature>
<dbReference type="Gene3D" id="1.50.10.100">
    <property type="entry name" value="Chondroitin AC/alginate lyase"/>
    <property type="match status" value="1"/>
</dbReference>
<organism evidence="7 8">
    <name type="scientific">Paenibacillus foliorum</name>
    <dbReference type="NCBI Taxonomy" id="2654974"/>
    <lineage>
        <taxon>Bacteria</taxon>
        <taxon>Bacillati</taxon>
        <taxon>Bacillota</taxon>
        <taxon>Bacilli</taxon>
        <taxon>Bacillales</taxon>
        <taxon>Paenibacillaceae</taxon>
        <taxon>Paenibacillus</taxon>
    </lineage>
</organism>
<dbReference type="Gene3D" id="2.60.40.2340">
    <property type="match status" value="2"/>
</dbReference>
<dbReference type="Pfam" id="PF00754">
    <property type="entry name" value="F5_F8_type_C"/>
    <property type="match status" value="1"/>
</dbReference>
<evidence type="ECO:0000256" key="2">
    <source>
        <dbReference type="ARBA" id="ARBA00023239"/>
    </source>
</evidence>
<dbReference type="PROSITE" id="PS50022">
    <property type="entry name" value="FA58C_3"/>
    <property type="match status" value="1"/>
</dbReference>
<sequence length="1608" mass="174904">MLRLYLKAFYNIKGLISVNHLRRLKSKISGLLSILLVLSVLGQAGGLLVPIANGASDNLVLGSTLVGYSTQATAGVASSVYDGLISTYWQPNSSERDPAKTGAWVSINLGAVKSFNKAVFQMAVSNGVSKVRIEYSNNNSSWTKAYEETVTNRGTTARTETVKLNNTVTAQYVRITFLFSAQSPNFQLSEFELYNDGGPTEPAPVTSAFISSANGTATILWTDPVQSAVYLDFDKVKVFDLSDGSKSVLVNKGQQSATFTNLNVNKAYTFAIQTVTTDDKISSNVLVSVKPDIYPNTQLFNSGQLRAVKNKILTPGNTDYSGAVNQLIVDAELAMTNGPYSVMYKTGTPPNKTPSNPEGDKHDYWSAAPYWWPDPTKPDGLPYINRDGETNPEGLTDKYDKQSYTLLRTTVSILSLAYYYTNDNKYADRAALLLKTWFIDPETKMNPNMNYAQGVGGAENGRKEGVLESDKLLEIIDSIELISNSGSWSSSDTLSFKKWLMQYTEWLQASPLAQAEKATINNHGTWYDAQFVNYLMYLGKKEDAKAYLQKTAIPRISAQIMDDGTMPEELRRTRPFHYFLFNLIPFSMLSILGDQVGVDLWNSGDGIRKAYGFIAPYIIDFAQWPYDELRDEDETAFARYLREAAVRYGDDRLWSAAEIMLGEQLHTHRVNLIAPGNTDPAPRKELVAFSFQGLYVPVIGTINNDEITLDVPNGTDVTSLIATFKTSGQRVKIGSILQESGVTANDFTNPVVYSVESPSGSSRNYTIRVNVLPNRLPVTIYETGFSDYRNDPSIDKDLLVDSSKTIFDLIKPMPQALSEMKPLTWYSGLNDNGMVKSSARIFIKDGNSQHTRSMPAALRLVKDAVYGSTVTIPISLKNYNNISGSFAARTQDQSVTYNLYSEWSVDGGATWNVANTLTRDATRTTLTDSYGNYPFSFSINDVRANNNPNFLFRLRLDKSSSGYMNIDDFKLTGEPLFDLNQKELTEFSFKGLNPDVSGTIDGTEIRLTVPYGTNVTQLVASFNTSGTKVRVGSTTQVSGVTANSFTDPVVYIVEAGNGTRQNYTVKVNTTAEIDTTPPVWPGNAVLSYSNVNQTGMILSWPKATDNVGIKEYRVYNGDSLMGTVTGTTYSVSGLTARTNYTFKIVALDQAGNQRVGLSVAATTLGYSNSSSSSRPGAGSPSTENASNAEIGKIDSSSITVKEEKTVDGRTIQLVTVDVAGLSKAIEAIKGKNSNEQKITLEVKGSGSVVKVDLPGSAIQSGNQFAPQTVISIKTDMATYNLPIKVIDVGAIAKSLGADTKDVQIRVSIEKVAGAIGEQILQKANAAGLTLIGGDQAKVLDFKITAVAKGSVVSIDHFNNTYVSRIIVIPQKVDPAKATAVLYNPATGEMTFVPAVFNVVDGNTQVTIKNHSNSIYMVVQSSKSFADLNGHWAKADVELLASKLLVKGFTDTAFEPGNSITRAEFAALLVRALGLNADPSSKFSDVNSKDWFASAIVAAAQSGIVAGFEDGTFRPNAPITREQMALMITRSMTIAGKSNDTSGRVKQLLTKFADQGTISAWAQEAVAQAVDAALINGQTDTTFVPQANATRAEAAVMLRRFLQFEGFIN</sequence>
<feature type="domain" description="SLH" evidence="6">
    <location>
        <begin position="1478"/>
        <end position="1541"/>
    </location>
</feature>
<dbReference type="PROSITE" id="PS51272">
    <property type="entry name" value="SLH"/>
    <property type="match status" value="3"/>
</dbReference>
<dbReference type="InterPro" id="IPR000421">
    <property type="entry name" value="FA58C"/>
</dbReference>
<dbReference type="InterPro" id="IPR001119">
    <property type="entry name" value="SLH_dom"/>
</dbReference>
<dbReference type="InterPro" id="IPR013783">
    <property type="entry name" value="Ig-like_fold"/>
</dbReference>
<evidence type="ECO:0008006" key="9">
    <source>
        <dbReference type="Google" id="ProtNLM"/>
    </source>
</evidence>
<keyword evidence="1" id="KW-0732">Signal</keyword>
<reference evidence="7" key="1">
    <citation type="submission" date="2019-10" db="EMBL/GenBank/DDBJ databases">
        <title>Description of Paenibacillus glebae sp. nov.</title>
        <authorList>
            <person name="Carlier A."/>
            <person name="Qi S."/>
        </authorList>
    </citation>
    <scope>NUCLEOTIDE SEQUENCE</scope>
    <source>
        <strain evidence="7">LMG 31456</strain>
    </source>
</reference>